<proteinExistence type="predicted"/>
<accession>A0A3G6IXI6</accession>
<gene>
    <name evidence="1" type="ORF">CGERO_00750</name>
</gene>
<dbReference type="Pfam" id="PF09617">
    <property type="entry name" value="Cas_GSU0053"/>
    <property type="match status" value="1"/>
</dbReference>
<keyword evidence="2" id="KW-1185">Reference proteome</keyword>
<dbReference type="KEGG" id="cgk:CGERO_00750"/>
<dbReference type="OrthoDB" id="190628at2"/>
<protein>
    <submittedName>
        <fullName evidence="1">CRISPR-associated protein</fullName>
    </submittedName>
</protein>
<sequence length="401" mass="43026">MISYDDLLKACRRGGASTLTSVTELQPAAGPHASVAPAKFVSGNTSTFAFEERFVDGKAVGVVVIDSKQSQINRAESALAQSIRDGEAVVSRVPRLVVSYEAKKELMDLELPHRAFDGHIRAANLDGTPVTQTEEFKALRNSTPGNARPLLEASPFSLVGGVWDSTRREDQVRFRSVMVGEIIGVLGNQETPARDLASRRGGARVDPVALSVQLTGPELQEILDAQRDELSPGSIETVEKKIKKLKKGERASASNLGLGAIPPQLDALGGVSCSRILRSWVLSFAALRQIRFGAGTEGDAACRALLAALAIAAIARSEEELNLRANCDLRESGEPVVTLDERFGKERTLNPFSVEAADELLEQAILNAREKAGVEWNGQELRFVGNPAIIHGAVDAEEAES</sequence>
<evidence type="ECO:0000313" key="1">
    <source>
        <dbReference type="EMBL" id="AZA10485.1"/>
    </source>
</evidence>
<reference evidence="1 2" key="1">
    <citation type="submission" date="2018-11" db="EMBL/GenBank/DDBJ databases">
        <authorList>
            <person name="Kleinhagauer T."/>
            <person name="Glaeser S.P."/>
            <person name="Spergser J."/>
            <person name="Ruckert C."/>
            <person name="Kaempfer P."/>
            <person name="Busse H.-J."/>
        </authorList>
    </citation>
    <scope>NUCLEOTIDE SEQUENCE [LARGE SCALE GENOMIC DNA]</scope>
    <source>
        <strain evidence="1 2">W8</strain>
    </source>
</reference>
<dbReference type="Proteomes" id="UP000271587">
    <property type="component" value="Chromosome"/>
</dbReference>
<evidence type="ECO:0000313" key="2">
    <source>
        <dbReference type="Proteomes" id="UP000271587"/>
    </source>
</evidence>
<dbReference type="InterPro" id="IPR013403">
    <property type="entry name" value="CRISPR-assoc_prot_Csb1/Cas7u"/>
</dbReference>
<name>A0A3G6IXI6_9CORY</name>
<dbReference type="EMBL" id="CP033897">
    <property type="protein sequence ID" value="AZA10485.1"/>
    <property type="molecule type" value="Genomic_DNA"/>
</dbReference>
<dbReference type="RefSeq" id="WP_123932845.1">
    <property type="nucleotide sequence ID" value="NZ_CP033897.1"/>
</dbReference>
<organism evidence="1 2">
    <name type="scientific">Corynebacterium gerontici</name>
    <dbReference type="NCBI Taxonomy" id="2079234"/>
    <lineage>
        <taxon>Bacteria</taxon>
        <taxon>Bacillati</taxon>
        <taxon>Actinomycetota</taxon>
        <taxon>Actinomycetes</taxon>
        <taxon>Mycobacteriales</taxon>
        <taxon>Corynebacteriaceae</taxon>
        <taxon>Corynebacterium</taxon>
    </lineage>
</organism>
<dbReference type="AlphaFoldDB" id="A0A3G6IXI6"/>
<dbReference type="NCBIfam" id="TIGR02570">
    <property type="entry name" value="cas7_GSU0053"/>
    <property type="match status" value="1"/>
</dbReference>